<sequence length="147" mass="15771">MEPLLTTAAIAVGSVIATKALEKTGEKVGEALWDKTGKFLVTLKKQSPHTVVAIEKAPEQPLDYGKAVLEVESAAQANPEVNQVMQGLVALAETNPPPNLAKILGEIEEAVKNSQHLYPSTFIQNIQKAINAAQTQNIDQRGSNFTI</sequence>
<comment type="caution">
    <text evidence="1">The sequence shown here is derived from an EMBL/GenBank/DDBJ whole genome shotgun (WGS) entry which is preliminary data.</text>
</comment>
<evidence type="ECO:0000313" key="2">
    <source>
        <dbReference type="Proteomes" id="UP000629098"/>
    </source>
</evidence>
<evidence type="ECO:0000313" key="1">
    <source>
        <dbReference type="EMBL" id="MBD2772012.1"/>
    </source>
</evidence>
<name>A0A8J6XKD7_9CYAN</name>
<keyword evidence="2" id="KW-1185">Reference proteome</keyword>
<dbReference type="AlphaFoldDB" id="A0A8J6XKD7"/>
<dbReference type="RefSeq" id="WP_190826304.1">
    <property type="nucleotide sequence ID" value="NZ_CAWPPI010000034.1"/>
</dbReference>
<dbReference type="Proteomes" id="UP000629098">
    <property type="component" value="Unassembled WGS sequence"/>
</dbReference>
<reference evidence="1" key="1">
    <citation type="submission" date="2020-09" db="EMBL/GenBank/DDBJ databases">
        <title>Iningainema tapete sp. nov. (Scytonemataceae, Cyanobacteria) from greenhouses in central Florida (USA) produces two types of nodularin with biosynthetic potential for microcystin-LR and anabaenopeptins.</title>
        <authorList>
            <person name="Berthold D.E."/>
            <person name="Lefler F.W."/>
            <person name="Huang I.-S."/>
            <person name="Abdulla H."/>
            <person name="Zimba P.V."/>
            <person name="Laughinghouse H.D. IV."/>
        </authorList>
    </citation>
    <scope>NUCLEOTIDE SEQUENCE</scope>
    <source>
        <strain evidence="1">BLCCT55</strain>
    </source>
</reference>
<gene>
    <name evidence="1" type="ORF">ICL16_07895</name>
</gene>
<organism evidence="1 2">
    <name type="scientific">Iningainema tapete BLCC-T55</name>
    <dbReference type="NCBI Taxonomy" id="2748662"/>
    <lineage>
        <taxon>Bacteria</taxon>
        <taxon>Bacillati</taxon>
        <taxon>Cyanobacteriota</taxon>
        <taxon>Cyanophyceae</taxon>
        <taxon>Nostocales</taxon>
        <taxon>Scytonemataceae</taxon>
        <taxon>Iningainema tapete</taxon>
    </lineage>
</organism>
<dbReference type="EMBL" id="JACXAE010000034">
    <property type="protein sequence ID" value="MBD2772012.1"/>
    <property type="molecule type" value="Genomic_DNA"/>
</dbReference>
<accession>A0A8J6XKD7</accession>
<proteinExistence type="predicted"/>
<protein>
    <submittedName>
        <fullName evidence="1">Uncharacterized protein</fullName>
    </submittedName>
</protein>